<feature type="compositionally biased region" description="Basic and acidic residues" evidence="1">
    <location>
        <begin position="29"/>
        <end position="38"/>
    </location>
</feature>
<reference evidence="3 4" key="1">
    <citation type="submission" date="2023-03" db="EMBL/GenBank/DDBJ databases">
        <title>Genome insight into feeding habits of ladybird beetles.</title>
        <authorList>
            <person name="Li H.-S."/>
            <person name="Huang Y.-H."/>
            <person name="Pang H."/>
        </authorList>
    </citation>
    <scope>NUCLEOTIDE SEQUENCE [LARGE SCALE GENOMIC DNA]</scope>
    <source>
        <strain evidence="3">SYSU_2023b</strain>
        <tissue evidence="3">Whole body</tissue>
    </source>
</reference>
<organism evidence="3 4">
    <name type="scientific">Henosepilachna vigintioctopunctata</name>
    <dbReference type="NCBI Taxonomy" id="420089"/>
    <lineage>
        <taxon>Eukaryota</taxon>
        <taxon>Metazoa</taxon>
        <taxon>Ecdysozoa</taxon>
        <taxon>Arthropoda</taxon>
        <taxon>Hexapoda</taxon>
        <taxon>Insecta</taxon>
        <taxon>Pterygota</taxon>
        <taxon>Neoptera</taxon>
        <taxon>Endopterygota</taxon>
        <taxon>Coleoptera</taxon>
        <taxon>Polyphaga</taxon>
        <taxon>Cucujiformia</taxon>
        <taxon>Coccinelloidea</taxon>
        <taxon>Coccinellidae</taxon>
        <taxon>Epilachninae</taxon>
        <taxon>Epilachnini</taxon>
        <taxon>Henosepilachna</taxon>
    </lineage>
</organism>
<name>A0AAW1TT51_9CUCU</name>
<evidence type="ECO:0000313" key="4">
    <source>
        <dbReference type="Proteomes" id="UP001431783"/>
    </source>
</evidence>
<feature type="region of interest" description="Disordered" evidence="1">
    <location>
        <begin position="28"/>
        <end position="61"/>
    </location>
</feature>
<keyword evidence="4" id="KW-1185">Reference proteome</keyword>
<keyword evidence="2" id="KW-0732">Signal</keyword>
<feature type="chain" id="PRO_5043542222" evidence="2">
    <location>
        <begin position="27"/>
        <end position="208"/>
    </location>
</feature>
<gene>
    <name evidence="3" type="ORF">WA026_002302</name>
</gene>
<evidence type="ECO:0000256" key="2">
    <source>
        <dbReference type="SAM" id="SignalP"/>
    </source>
</evidence>
<sequence length="208" mass="23423">MNLNITKKFMLCLVIILPLILYTEEADDEKNKSKDSSVEKTQTATTTTGSKNTLASTPYQAPRSISYPMGDENMINNNMLNSSATSEANCADENEFMEFKPECTGPVDGTDEIYVACLKNELTEGPTDSIYSSLISANTNPVVLPELMCKRCDLQKNEDNSAVIINCHECYDLRNSLNRTRVNITCIASFLQIKNYTKTYREYKEFIE</sequence>
<evidence type="ECO:0000313" key="3">
    <source>
        <dbReference type="EMBL" id="KAK9873949.1"/>
    </source>
</evidence>
<feature type="compositionally biased region" description="Low complexity" evidence="1">
    <location>
        <begin position="40"/>
        <end position="57"/>
    </location>
</feature>
<feature type="signal peptide" evidence="2">
    <location>
        <begin position="1"/>
        <end position="26"/>
    </location>
</feature>
<dbReference type="EMBL" id="JARQZJ010000031">
    <property type="protein sequence ID" value="KAK9873949.1"/>
    <property type="molecule type" value="Genomic_DNA"/>
</dbReference>
<dbReference type="Proteomes" id="UP001431783">
    <property type="component" value="Unassembled WGS sequence"/>
</dbReference>
<protein>
    <submittedName>
        <fullName evidence="3">Uncharacterized protein</fullName>
    </submittedName>
</protein>
<proteinExistence type="predicted"/>
<evidence type="ECO:0000256" key="1">
    <source>
        <dbReference type="SAM" id="MobiDB-lite"/>
    </source>
</evidence>
<dbReference type="AlphaFoldDB" id="A0AAW1TT51"/>
<comment type="caution">
    <text evidence="3">The sequence shown here is derived from an EMBL/GenBank/DDBJ whole genome shotgun (WGS) entry which is preliminary data.</text>
</comment>
<accession>A0AAW1TT51</accession>